<dbReference type="EMBL" id="CP136893">
    <property type="protein sequence ID" value="WOL05048.1"/>
    <property type="molecule type" value="Genomic_DNA"/>
</dbReference>
<accession>A0AAQ3KD88</accession>
<dbReference type="PROSITE" id="PS51774">
    <property type="entry name" value="NAB"/>
    <property type="match status" value="1"/>
</dbReference>
<evidence type="ECO:0000259" key="4">
    <source>
        <dbReference type="PROSITE" id="PS51774"/>
    </source>
</evidence>
<feature type="coiled-coil region" evidence="3">
    <location>
        <begin position="807"/>
        <end position="904"/>
    </location>
</feature>
<feature type="coiled-coil region" evidence="3">
    <location>
        <begin position="1109"/>
        <end position="1143"/>
    </location>
</feature>
<dbReference type="PANTHER" id="PTHR32258:SF6">
    <property type="entry name" value="PROTEIN NETWORKED 1A"/>
    <property type="match status" value="1"/>
</dbReference>
<proteinExistence type="inferred from homology"/>
<evidence type="ECO:0000256" key="3">
    <source>
        <dbReference type="SAM" id="Coils"/>
    </source>
</evidence>
<protein>
    <recommendedName>
        <fullName evidence="4">NAB domain-containing protein</fullName>
    </recommendedName>
</protein>
<dbReference type="Pfam" id="PF07765">
    <property type="entry name" value="KIP1"/>
    <property type="match status" value="1"/>
</dbReference>
<organism evidence="5 6">
    <name type="scientific">Canna indica</name>
    <name type="common">Indian-shot</name>
    <dbReference type="NCBI Taxonomy" id="4628"/>
    <lineage>
        <taxon>Eukaryota</taxon>
        <taxon>Viridiplantae</taxon>
        <taxon>Streptophyta</taxon>
        <taxon>Embryophyta</taxon>
        <taxon>Tracheophyta</taxon>
        <taxon>Spermatophyta</taxon>
        <taxon>Magnoliopsida</taxon>
        <taxon>Liliopsida</taxon>
        <taxon>Zingiberales</taxon>
        <taxon>Cannaceae</taxon>
        <taxon>Canna</taxon>
    </lineage>
</organism>
<feature type="coiled-coil region" evidence="3">
    <location>
        <begin position="677"/>
        <end position="704"/>
    </location>
</feature>
<sequence length="1632" mass="190261">MATLTDAESRRLYSWWWDSHISPKHSKWLRDNLSDMDNKIKTMIRLVEEDADSFAQRAEMYYKKRPELIKLVEEFYRAYRALAERYDHVTGALRQAHRTIAEAFPNQIPLELCDESLYESPASDSGMNHHEMPQGTFDPDGLLHKLLGMTLHDEAVKPNEVKPYDVCLKQLDEMFLTRDHSNFVGGREGKFSEYKLPQKEISRLSKENQDLKKQIASESMRADKNENDIQQLKETYSKVESDKEDALTRYQESMARVSYLEDEISLTKAELEKLNDEMIIESSCFNSAEERSLVLEKANQSLQSELGILKQKIKEQQEKFHKNVKELEILNISLQNEQQRNLKVEMAFQSVEKRHIEAEEDMKHLKLEIKYGVEKLKDVEEELQKISEENARLSEQKLSSAQRIMSLQDEIISLMDLKRKLEDEADLHIEEKEALQLELSCLTEDRNDLEQKYHALMEEIQAVNLKVEALQALIMNLEDRNLDLKDTIKKYEDEKNLYLENLNYMQTMPEKNAVLEASLLETKDELERLRVKIKELEESSNHLRSRISIYLVEKAALISHMDASAENMEKLMNKNTFLGNSLCGLNLELDGLKEKMKGLEESCRSLHDENWCLLSEKNALITQVESIKKDLENLEGRYHELEDKTSNLRREKDSTFHHMAKLQELLRLEKEEHNTLVQSSKSHLSTLENQILILQEECRQREEDFDMEQHKILSAQIEILILHRCLCEMKEEKSVLSVRSHKFQEALRCTEKRILELERECLTQDKKIKSIVEHNEKLREWIHLVLKSLKIDLPLIYLDDIKDDILLQLALHEIRRMIDTISEAQDEKQHLLLEKSVVVTLLEQFGKYVTDLKAEKTTLQRESEIQLQELTQLKNKNDDFLKMNECLRKEMHASNQREEELKGEVDLLFRQLTYLQESHCTLQTEIPKILAENNLMSKKIHDFSDAKFRLEEENNDLLRDVVALDCFSLMFKNLNSERGFELQLLSNERGHLLMVKDKLEQDIKRLNKKVEVLEVENTHLNESSSKLNECRNLLTVQNNIGNFESDTEGSSLMEYGANWRLKRAQNMRSELHTDLNDIMMDVYDDGDREDIENRFCILLEDCTCNENGIECLHQENNALKGQLSKLQKDVEDLSSRDEKLTSALQKRIDEVQSADVLITSLLQNILFEMINASVCKEKVLELIHTCKNIESSAMLQREVVQEETTLRNLTLNQLDKKIQLLEGENSELRTDLSAYSLFLGSLWDDILILEELTLSLAKRHSTSTSQKEEDYQVEPYPCTASPSNQEMDLDYNPRTPPGLLKLQNLHDKIKELQEVMINTGSMLELERFDSNASLEAAWNAIEGLKSKKIPDNKISRSKYKRLMKDLQFDIVLNSSGYGNGILSHRLRKPKKAVGSNDQVLELWGIAEGYGNRKQKGPLVFENDITCYQTEEEDNYTSGELATKKELGVDKHELPRRVVPHQEWNKRVIQRLVSDAQRLLVLQASAQELQNSVEKSEKINHPSRSEFTVIKVQLQEAAGSISELIDVNSKLKGKVEELYTSPLYQVKEKEIWSKKQKQISDWAKKVSEKIGRLELEMPKIQYTLLKFDEEHMNKRARARRQSGIRLKEYIYGRRNSRRRMDDSSCCMRPTTCD</sequence>
<feature type="domain" description="NAB" evidence="4">
    <location>
        <begin position="13"/>
        <end position="93"/>
    </location>
</feature>
<evidence type="ECO:0000256" key="1">
    <source>
        <dbReference type="ARBA" id="ARBA00023054"/>
    </source>
</evidence>
<dbReference type="PANTHER" id="PTHR32258">
    <property type="entry name" value="PROTEIN NETWORKED 4A"/>
    <property type="match status" value="1"/>
</dbReference>
<feature type="coiled-coil region" evidence="3">
    <location>
        <begin position="201"/>
        <end position="546"/>
    </location>
</feature>
<reference evidence="5 6" key="1">
    <citation type="submission" date="2023-10" db="EMBL/GenBank/DDBJ databases">
        <title>Chromosome-scale genome assembly provides insights into flower coloration mechanisms of Canna indica.</title>
        <authorList>
            <person name="Li C."/>
        </authorList>
    </citation>
    <scope>NUCLEOTIDE SEQUENCE [LARGE SCALE GENOMIC DNA]</scope>
    <source>
        <tissue evidence="5">Flower</tissue>
    </source>
</reference>
<gene>
    <name evidence="5" type="ORF">Cni_G13771</name>
</gene>
<dbReference type="InterPro" id="IPR051861">
    <property type="entry name" value="NET_actin-binding_domain"/>
</dbReference>
<keyword evidence="1 3" id="KW-0175">Coiled coil</keyword>
<evidence type="ECO:0000313" key="6">
    <source>
        <dbReference type="Proteomes" id="UP001327560"/>
    </source>
</evidence>
<evidence type="ECO:0000313" key="5">
    <source>
        <dbReference type="EMBL" id="WOL05048.1"/>
    </source>
</evidence>
<feature type="coiled-coil region" evidence="3">
    <location>
        <begin position="589"/>
        <end position="651"/>
    </location>
</feature>
<dbReference type="Proteomes" id="UP001327560">
    <property type="component" value="Chromosome 4"/>
</dbReference>
<dbReference type="InterPro" id="IPR011684">
    <property type="entry name" value="NAB"/>
</dbReference>
<dbReference type="GO" id="GO:0051015">
    <property type="term" value="F:actin filament binding"/>
    <property type="evidence" value="ECO:0007669"/>
    <property type="project" value="TreeGrafter"/>
</dbReference>
<feature type="coiled-coil region" evidence="3">
    <location>
        <begin position="996"/>
        <end position="1023"/>
    </location>
</feature>
<dbReference type="GO" id="GO:0005886">
    <property type="term" value="C:plasma membrane"/>
    <property type="evidence" value="ECO:0007669"/>
    <property type="project" value="TreeGrafter"/>
</dbReference>
<comment type="similarity">
    <text evidence="2">Belongs to the NET family.</text>
</comment>
<evidence type="ECO:0000256" key="2">
    <source>
        <dbReference type="ARBA" id="ARBA00038006"/>
    </source>
</evidence>
<keyword evidence="6" id="KW-1185">Reference proteome</keyword>
<name>A0AAQ3KD88_9LILI</name>